<dbReference type="CDD" id="cd00756">
    <property type="entry name" value="MoaE"/>
    <property type="match status" value="1"/>
</dbReference>
<evidence type="ECO:0000256" key="7">
    <source>
        <dbReference type="ARBA" id="ARBA00026066"/>
    </source>
</evidence>
<dbReference type="Gene3D" id="3.90.1170.40">
    <property type="entry name" value="Molybdopterin biosynthesis MoaE subunit"/>
    <property type="match status" value="1"/>
</dbReference>
<dbReference type="PANTHER" id="PTHR23404">
    <property type="entry name" value="MOLYBDOPTERIN SYNTHASE RELATED"/>
    <property type="match status" value="1"/>
</dbReference>
<dbReference type="AlphaFoldDB" id="A0A511XC89"/>
<reference evidence="13 14" key="1">
    <citation type="submission" date="2019-07" db="EMBL/GenBank/DDBJ databases">
        <title>Whole genome shotgun sequence of Acetobacter nitrogenifigens NBRC 105050.</title>
        <authorList>
            <person name="Hosoyama A."/>
            <person name="Uohara A."/>
            <person name="Ohji S."/>
            <person name="Ichikawa N."/>
        </authorList>
    </citation>
    <scope>NUCLEOTIDE SEQUENCE [LARGE SCALE GENOMIC DNA]</scope>
    <source>
        <strain evidence="13 14">NBRC 105050</strain>
    </source>
</reference>
<evidence type="ECO:0000313" key="14">
    <source>
        <dbReference type="Proteomes" id="UP000321635"/>
    </source>
</evidence>
<dbReference type="Pfam" id="PF02391">
    <property type="entry name" value="MoaE"/>
    <property type="match status" value="1"/>
</dbReference>
<evidence type="ECO:0000256" key="5">
    <source>
        <dbReference type="ARBA" id="ARBA00023150"/>
    </source>
</evidence>
<comment type="pathway">
    <text evidence="1">Cofactor biosynthesis; molybdopterin biosynthesis.</text>
</comment>
<evidence type="ECO:0000256" key="11">
    <source>
        <dbReference type="ARBA" id="ARBA00032474"/>
    </source>
</evidence>
<evidence type="ECO:0000313" key="13">
    <source>
        <dbReference type="EMBL" id="GEN60577.1"/>
    </source>
</evidence>
<dbReference type="GO" id="GO:0030366">
    <property type="term" value="F:molybdopterin synthase activity"/>
    <property type="evidence" value="ECO:0007669"/>
    <property type="project" value="UniProtKB-EC"/>
</dbReference>
<evidence type="ECO:0000256" key="2">
    <source>
        <dbReference type="ARBA" id="ARBA00005426"/>
    </source>
</evidence>
<dbReference type="InterPro" id="IPR036563">
    <property type="entry name" value="MoaE_sf"/>
</dbReference>
<comment type="catalytic activity">
    <reaction evidence="12">
        <text>2 [molybdopterin-synthase sulfur-carrier protein]-C-terminal-Gly-aminoethanethioate + cyclic pyranopterin phosphate + H2O = molybdopterin + 2 [molybdopterin-synthase sulfur-carrier protein]-C-terminal Gly-Gly + 2 H(+)</text>
        <dbReference type="Rhea" id="RHEA:26333"/>
        <dbReference type="Rhea" id="RHEA-COMP:12202"/>
        <dbReference type="Rhea" id="RHEA-COMP:19907"/>
        <dbReference type="ChEBI" id="CHEBI:15377"/>
        <dbReference type="ChEBI" id="CHEBI:15378"/>
        <dbReference type="ChEBI" id="CHEBI:58698"/>
        <dbReference type="ChEBI" id="CHEBI:59648"/>
        <dbReference type="ChEBI" id="CHEBI:90778"/>
        <dbReference type="ChEBI" id="CHEBI:232372"/>
        <dbReference type="EC" id="2.8.1.12"/>
    </reaction>
</comment>
<dbReference type="UniPathway" id="UPA00344"/>
<evidence type="ECO:0000256" key="9">
    <source>
        <dbReference type="ARBA" id="ARBA00030407"/>
    </source>
</evidence>
<comment type="function">
    <text evidence="6">Converts molybdopterin precursor Z into molybdopterin. This requires the incorporation of two sulfur atoms into precursor Z to generate a dithiolene group. The sulfur is provided by MoaD.</text>
</comment>
<evidence type="ECO:0000256" key="3">
    <source>
        <dbReference type="ARBA" id="ARBA00011950"/>
    </source>
</evidence>
<evidence type="ECO:0000256" key="4">
    <source>
        <dbReference type="ARBA" id="ARBA00013858"/>
    </source>
</evidence>
<evidence type="ECO:0000256" key="6">
    <source>
        <dbReference type="ARBA" id="ARBA00025448"/>
    </source>
</evidence>
<dbReference type="InterPro" id="IPR003448">
    <property type="entry name" value="Mopterin_biosynth_MoaE"/>
</dbReference>
<dbReference type="OrthoDB" id="9803224at2"/>
<evidence type="ECO:0000256" key="1">
    <source>
        <dbReference type="ARBA" id="ARBA00005046"/>
    </source>
</evidence>
<accession>A0A511XC89</accession>
<evidence type="ECO:0000256" key="10">
    <source>
        <dbReference type="ARBA" id="ARBA00030781"/>
    </source>
</evidence>
<comment type="similarity">
    <text evidence="2">Belongs to the MoaE family.</text>
</comment>
<dbReference type="EMBL" id="BJYF01000019">
    <property type="protein sequence ID" value="GEN60577.1"/>
    <property type="molecule type" value="Genomic_DNA"/>
</dbReference>
<protein>
    <recommendedName>
        <fullName evidence="4">Molybdopterin synthase catalytic subunit</fullName>
        <ecNumber evidence="3">2.8.1.12</ecNumber>
    </recommendedName>
    <alternativeName>
        <fullName evidence="10">MPT synthase subunit 2</fullName>
    </alternativeName>
    <alternativeName>
        <fullName evidence="8">Molybdenum cofactor biosynthesis protein E</fullName>
    </alternativeName>
    <alternativeName>
        <fullName evidence="9">Molybdopterin-converting factor large subunit</fullName>
    </alternativeName>
    <alternativeName>
        <fullName evidence="11">Molybdopterin-converting factor subunit 2</fullName>
    </alternativeName>
</protein>
<gene>
    <name evidence="13" type="primary">moaE</name>
    <name evidence="13" type="ORF">ANI02nite_24610</name>
</gene>
<organism evidence="13 14">
    <name type="scientific">Acetobacter nitrogenifigens DSM 23921 = NBRC 105050</name>
    <dbReference type="NCBI Taxonomy" id="1120919"/>
    <lineage>
        <taxon>Bacteria</taxon>
        <taxon>Pseudomonadati</taxon>
        <taxon>Pseudomonadota</taxon>
        <taxon>Alphaproteobacteria</taxon>
        <taxon>Acetobacterales</taxon>
        <taxon>Acetobacteraceae</taxon>
        <taxon>Acetobacter</taxon>
    </lineage>
</organism>
<keyword evidence="14" id="KW-1185">Reference proteome</keyword>
<name>A0A511XC89_9PROT</name>
<dbReference type="Proteomes" id="UP000321635">
    <property type="component" value="Unassembled WGS sequence"/>
</dbReference>
<dbReference type="GO" id="GO:0006777">
    <property type="term" value="P:Mo-molybdopterin cofactor biosynthetic process"/>
    <property type="evidence" value="ECO:0007669"/>
    <property type="project" value="UniProtKB-KW"/>
</dbReference>
<proteinExistence type="inferred from homology"/>
<dbReference type="EC" id="2.8.1.12" evidence="3"/>
<comment type="subunit">
    <text evidence="7">Heterotetramer of 2 MoaD subunits and 2 MoaE subunits. Also stable as homodimer. The enzyme changes between these two forms during catalysis.</text>
</comment>
<sequence length="157" mass="16536">MTVTPQTSEIVVRVLVQEEAFDVGAETARLLADSDEVGGLGSFLGVVRGGGGLTALCLEHYPGMSEAALNDLAEQAVARFDLAGCTVIHRVGRLPVGAPIVLVLTSAAHRAAALDATRFLIDRLKTGAPFWKREEFSDGSSVWVESRAEDDAAAAGW</sequence>
<dbReference type="SUPFAM" id="SSF54690">
    <property type="entry name" value="Molybdopterin synthase subunit MoaE"/>
    <property type="match status" value="1"/>
</dbReference>
<dbReference type="STRING" id="1120919.GCA_000429165_02556"/>
<evidence type="ECO:0000256" key="12">
    <source>
        <dbReference type="ARBA" id="ARBA00049878"/>
    </source>
</evidence>
<evidence type="ECO:0000256" key="8">
    <source>
        <dbReference type="ARBA" id="ARBA00029745"/>
    </source>
</evidence>
<keyword evidence="5" id="KW-0501">Molybdenum cofactor biosynthesis</keyword>
<comment type="caution">
    <text evidence="13">The sequence shown here is derived from an EMBL/GenBank/DDBJ whole genome shotgun (WGS) entry which is preliminary data.</text>
</comment>